<accession>A0A401JG32</accession>
<keyword evidence="7" id="KW-1185">Reference proteome</keyword>
<evidence type="ECO:0000313" key="7">
    <source>
        <dbReference type="Proteomes" id="UP000286806"/>
    </source>
</evidence>
<dbReference type="OrthoDB" id="457670at2"/>
<dbReference type="InterPro" id="IPR002781">
    <property type="entry name" value="TM_pro_TauE-like"/>
</dbReference>
<evidence type="ECO:0000256" key="2">
    <source>
        <dbReference type="ARBA" id="ARBA00022692"/>
    </source>
</evidence>
<dbReference type="GO" id="GO:0005886">
    <property type="term" value="C:plasma membrane"/>
    <property type="evidence" value="ECO:0007669"/>
    <property type="project" value="UniProtKB-SubCell"/>
</dbReference>
<comment type="similarity">
    <text evidence="5">Belongs to the 4-toluene sulfonate uptake permease (TSUP) (TC 2.A.102) family.</text>
</comment>
<keyword evidence="5" id="KW-1003">Cell membrane</keyword>
<protein>
    <recommendedName>
        <fullName evidence="5">Probable membrane transporter protein</fullName>
    </recommendedName>
</protein>
<gene>
    <name evidence="6" type="ORF">SFMTTN_2410</name>
</gene>
<reference evidence="6 7" key="1">
    <citation type="journal article" date="2019" name="Front. Microbiol.">
        <title>Genomes of Neutrophilic Sulfur-Oxidizing Chemolithoautotrophs Representing 9 Proteobacterial Species From 8 Genera.</title>
        <authorList>
            <person name="Watanabe T."/>
            <person name="Kojima H."/>
            <person name="Umezawa K."/>
            <person name="Hori C."/>
            <person name="Takasuka T.E."/>
            <person name="Kato Y."/>
            <person name="Fukui M."/>
        </authorList>
    </citation>
    <scope>NUCLEOTIDE SEQUENCE [LARGE SCALE GENOMIC DNA]</scope>
    <source>
        <strain evidence="6 7">TTN</strain>
    </source>
</reference>
<feature type="transmembrane region" description="Helical" evidence="5">
    <location>
        <begin position="244"/>
        <end position="261"/>
    </location>
</feature>
<evidence type="ECO:0000256" key="3">
    <source>
        <dbReference type="ARBA" id="ARBA00022989"/>
    </source>
</evidence>
<organism evidence="6 7">
    <name type="scientific">Sulfuriferula multivorans</name>
    <dbReference type="NCBI Taxonomy" id="1559896"/>
    <lineage>
        <taxon>Bacteria</taxon>
        <taxon>Pseudomonadati</taxon>
        <taxon>Pseudomonadota</taxon>
        <taxon>Betaproteobacteria</taxon>
        <taxon>Nitrosomonadales</taxon>
        <taxon>Sulfuricellaceae</taxon>
        <taxon>Sulfuriferula</taxon>
    </lineage>
</organism>
<dbReference type="Proteomes" id="UP000286806">
    <property type="component" value="Unassembled WGS sequence"/>
</dbReference>
<feature type="transmembrane region" description="Helical" evidence="5">
    <location>
        <begin position="139"/>
        <end position="165"/>
    </location>
</feature>
<feature type="transmembrane region" description="Helical" evidence="5">
    <location>
        <begin position="46"/>
        <end position="67"/>
    </location>
</feature>
<dbReference type="Pfam" id="PF01925">
    <property type="entry name" value="TauE"/>
    <property type="match status" value="1"/>
</dbReference>
<comment type="subcellular location">
    <subcellularLocation>
        <location evidence="5">Cell membrane</location>
        <topology evidence="5">Multi-pass membrane protein</topology>
    </subcellularLocation>
    <subcellularLocation>
        <location evidence="1">Membrane</location>
        <topology evidence="1">Multi-pass membrane protein</topology>
    </subcellularLocation>
</comment>
<evidence type="ECO:0000256" key="5">
    <source>
        <dbReference type="RuleBase" id="RU363041"/>
    </source>
</evidence>
<proteinExistence type="inferred from homology"/>
<evidence type="ECO:0000313" key="6">
    <source>
        <dbReference type="EMBL" id="GBL46595.1"/>
    </source>
</evidence>
<dbReference type="RefSeq" id="WP_124705380.1">
    <property type="nucleotide sequence ID" value="NZ_BGOW01000021.1"/>
</dbReference>
<comment type="caution">
    <text evidence="6">The sequence shown here is derived from an EMBL/GenBank/DDBJ whole genome shotgun (WGS) entry which is preliminary data.</text>
</comment>
<dbReference type="PANTHER" id="PTHR43483:SF3">
    <property type="entry name" value="MEMBRANE TRANSPORTER PROTEIN HI_0806-RELATED"/>
    <property type="match status" value="1"/>
</dbReference>
<feature type="transmembrane region" description="Helical" evidence="5">
    <location>
        <begin position="177"/>
        <end position="200"/>
    </location>
</feature>
<evidence type="ECO:0000256" key="4">
    <source>
        <dbReference type="ARBA" id="ARBA00023136"/>
    </source>
</evidence>
<dbReference type="PANTHER" id="PTHR43483">
    <property type="entry name" value="MEMBRANE TRANSPORTER PROTEIN HI_0806-RELATED"/>
    <property type="match status" value="1"/>
</dbReference>
<keyword evidence="2 5" id="KW-0812">Transmembrane</keyword>
<evidence type="ECO:0000256" key="1">
    <source>
        <dbReference type="ARBA" id="ARBA00004141"/>
    </source>
</evidence>
<keyword evidence="4 5" id="KW-0472">Membrane</keyword>
<name>A0A401JG32_9PROT</name>
<feature type="transmembrane region" description="Helical" evidence="5">
    <location>
        <begin position="6"/>
        <end position="34"/>
    </location>
</feature>
<feature type="transmembrane region" description="Helical" evidence="5">
    <location>
        <begin position="79"/>
        <end position="102"/>
    </location>
</feature>
<sequence>MTFIVFYLGLGVVAGLLGGMLGVGGGIVVVPALIWIFKREGVQPDVLTHLAIGTSLAGIIFTSLSAIQAQQKRGAIDWTVVRMLVPATLIGGLVSGYLAGFIPAGTLKMIFSVFLIVVSLQLLAKWQPAAHWTLPGPKGLWGVGLGIGSLSAMMGIGGGTISVPFLHACNVEMKRAIAISTTLGFPIALFGAAGFVLSGWHHPGLPAWSLGYIDLPALLAVGVTSIIVAPLGVRLAHHLPVARLKRAFGILLLVVALQMLFGG</sequence>
<dbReference type="AlphaFoldDB" id="A0A401JG32"/>
<dbReference type="EMBL" id="BGOW01000021">
    <property type="protein sequence ID" value="GBL46595.1"/>
    <property type="molecule type" value="Genomic_DNA"/>
</dbReference>
<feature type="transmembrane region" description="Helical" evidence="5">
    <location>
        <begin position="212"/>
        <end position="232"/>
    </location>
</feature>
<keyword evidence="3 5" id="KW-1133">Transmembrane helix</keyword>